<dbReference type="GO" id="GO:0030681">
    <property type="term" value="C:multimeric ribonuclease P complex"/>
    <property type="evidence" value="ECO:0007669"/>
    <property type="project" value="TreeGrafter"/>
</dbReference>
<sequence>MVQFKNRYMVIEVIVNAGRDSAGNDPIIVTEYNLSKAIKDSILLNFGECGLALSLGSLQVKYLNPATKLCIIKASRADYQKIWSAMAMVTSIGKCSVTLNLLDLSGTIKACKAAALKCEEMKFEQYKLDVGHHLTPERLQQTKKYMEKIKALEN</sequence>
<comment type="caution">
    <text evidence="3">The sequence shown here is derived from an EMBL/GenBank/DDBJ whole genome shotgun (WGS) entry which is preliminary data.</text>
</comment>
<dbReference type="OrthoDB" id="24745at2759"/>
<dbReference type="SUPFAM" id="SSF160350">
    <property type="entry name" value="Rnp2-like"/>
    <property type="match status" value="1"/>
</dbReference>
<protein>
    <submittedName>
        <fullName evidence="3">Uncharacterized protein</fullName>
    </submittedName>
</protein>
<dbReference type="AlphaFoldDB" id="A0A835PTA0"/>
<dbReference type="FunFam" id="3.30.70.3250:FF:000003">
    <property type="entry name" value="Ribonuclease P/MRP protein subunit POP5"/>
    <property type="match status" value="1"/>
</dbReference>
<dbReference type="InterPro" id="IPR038085">
    <property type="entry name" value="Rnp2-like_sf"/>
</dbReference>
<evidence type="ECO:0000313" key="3">
    <source>
        <dbReference type="EMBL" id="KAG0455712.1"/>
    </source>
</evidence>
<dbReference type="GO" id="GO:0033204">
    <property type="term" value="F:ribonuclease P RNA binding"/>
    <property type="evidence" value="ECO:0007669"/>
    <property type="project" value="TreeGrafter"/>
</dbReference>
<dbReference type="EMBL" id="JADCNM010000013">
    <property type="protein sequence ID" value="KAG0455712.1"/>
    <property type="molecule type" value="Genomic_DNA"/>
</dbReference>
<reference evidence="3 4" key="1">
    <citation type="journal article" date="2020" name="Nat. Food">
        <title>A phased Vanilla planifolia genome enables genetic improvement of flavour and production.</title>
        <authorList>
            <person name="Hasing T."/>
            <person name="Tang H."/>
            <person name="Brym M."/>
            <person name="Khazi F."/>
            <person name="Huang T."/>
            <person name="Chambers A.H."/>
        </authorList>
    </citation>
    <scope>NUCLEOTIDE SEQUENCE [LARGE SCALE GENOMIC DNA]</scope>
    <source>
        <tissue evidence="3">Leaf</tissue>
    </source>
</reference>
<dbReference type="Pfam" id="PF01900">
    <property type="entry name" value="RNase_P_Rpp14"/>
    <property type="match status" value="1"/>
</dbReference>
<evidence type="ECO:0000256" key="2">
    <source>
        <dbReference type="ARBA" id="ARBA00022694"/>
    </source>
</evidence>
<dbReference type="GO" id="GO:0001682">
    <property type="term" value="P:tRNA 5'-leader removal"/>
    <property type="evidence" value="ECO:0007669"/>
    <property type="project" value="InterPro"/>
</dbReference>
<accession>A0A835PTA0</accession>
<organism evidence="3 4">
    <name type="scientific">Vanilla planifolia</name>
    <name type="common">Vanilla</name>
    <dbReference type="NCBI Taxonomy" id="51239"/>
    <lineage>
        <taxon>Eukaryota</taxon>
        <taxon>Viridiplantae</taxon>
        <taxon>Streptophyta</taxon>
        <taxon>Embryophyta</taxon>
        <taxon>Tracheophyta</taxon>
        <taxon>Spermatophyta</taxon>
        <taxon>Magnoliopsida</taxon>
        <taxon>Liliopsida</taxon>
        <taxon>Asparagales</taxon>
        <taxon>Orchidaceae</taxon>
        <taxon>Vanilloideae</taxon>
        <taxon>Vanilleae</taxon>
        <taxon>Vanilla</taxon>
    </lineage>
</organism>
<evidence type="ECO:0000313" key="4">
    <source>
        <dbReference type="Proteomes" id="UP000639772"/>
    </source>
</evidence>
<proteinExistence type="inferred from homology"/>
<comment type="similarity">
    <text evidence="1">Belongs to the eukaryotic/archaeal RNase P protein component 2 family.</text>
</comment>
<dbReference type="Gene3D" id="3.30.70.3250">
    <property type="entry name" value="Ribonuclease P, Pop5 subunit"/>
    <property type="match status" value="1"/>
</dbReference>
<dbReference type="InterPro" id="IPR002759">
    <property type="entry name" value="Pop5/Rpp14/Rnp2-like"/>
</dbReference>
<keyword evidence="2" id="KW-0819">tRNA processing</keyword>
<gene>
    <name evidence="3" type="ORF">HPP92_023500</name>
</gene>
<evidence type="ECO:0000256" key="1">
    <source>
        <dbReference type="ARBA" id="ARBA00010800"/>
    </source>
</evidence>
<dbReference type="PANTHER" id="PTHR15441:SF2">
    <property type="entry name" value="RIBONUCLEASE P_MRP PROTEIN SUBUNIT POP5"/>
    <property type="match status" value="1"/>
</dbReference>
<dbReference type="GO" id="GO:0005730">
    <property type="term" value="C:nucleolus"/>
    <property type="evidence" value="ECO:0007669"/>
    <property type="project" value="TreeGrafter"/>
</dbReference>
<dbReference type="PANTHER" id="PTHR15441">
    <property type="entry name" value="RIBONUCLEASE P PROTEIN SUBUNIT P14"/>
    <property type="match status" value="1"/>
</dbReference>
<dbReference type="Proteomes" id="UP000639772">
    <property type="component" value="Chromosome 13"/>
</dbReference>
<name>A0A835PTA0_VANPL</name>
<dbReference type="GO" id="GO:0000172">
    <property type="term" value="C:ribonuclease MRP complex"/>
    <property type="evidence" value="ECO:0007669"/>
    <property type="project" value="TreeGrafter"/>
</dbReference>